<dbReference type="Gene3D" id="3.60.20.10">
    <property type="entry name" value="Glutamine Phosphoribosylpyrophosphate, subunit 1, domain 1"/>
    <property type="match status" value="1"/>
</dbReference>
<proteinExistence type="predicted"/>
<keyword evidence="3" id="KW-0808">Transferase</keyword>
<dbReference type="KEGG" id="jte:ASJ30_09520"/>
<organism evidence="3 5">
    <name type="scientific">Janibacter indicus</name>
    <dbReference type="NCBI Taxonomy" id="857417"/>
    <lineage>
        <taxon>Bacteria</taxon>
        <taxon>Bacillati</taxon>
        <taxon>Actinomycetota</taxon>
        <taxon>Actinomycetes</taxon>
        <taxon>Micrococcales</taxon>
        <taxon>Intrasporangiaceae</taxon>
        <taxon>Janibacter</taxon>
    </lineage>
</organism>
<dbReference type="Pfam" id="PF13230">
    <property type="entry name" value="GATase_4"/>
    <property type="match status" value="1"/>
</dbReference>
<keyword evidence="5" id="KW-1185">Reference proteome</keyword>
<dbReference type="AlphaFoldDB" id="A0A1L3MHB0"/>
<evidence type="ECO:0000313" key="3">
    <source>
        <dbReference type="EMBL" id="APH01731.1"/>
    </source>
</evidence>
<evidence type="ECO:0000259" key="2">
    <source>
        <dbReference type="PROSITE" id="PS51278"/>
    </source>
</evidence>
<reference evidence="3 5" key="1">
    <citation type="submission" date="2015-11" db="EMBL/GenBank/DDBJ databases">
        <authorList>
            <person name="Zhang Y."/>
            <person name="Guo Z."/>
        </authorList>
    </citation>
    <scope>NUCLEOTIDE SEQUENCE [LARGE SCALE GENOMIC DNA]</scope>
    <source>
        <strain evidence="3 5">YFY001</strain>
    </source>
</reference>
<dbReference type="CDD" id="cd01908">
    <property type="entry name" value="YafJ"/>
    <property type="match status" value="1"/>
</dbReference>
<dbReference type="InterPro" id="IPR052373">
    <property type="entry name" value="Gamma-glu_amide_hydrolase"/>
</dbReference>
<dbReference type="PROSITE" id="PS51278">
    <property type="entry name" value="GATASE_TYPE_2"/>
    <property type="match status" value="1"/>
</dbReference>
<evidence type="ECO:0000313" key="4">
    <source>
        <dbReference type="EMBL" id="QOK21656.1"/>
    </source>
</evidence>
<dbReference type="RefSeq" id="WP_072624891.1">
    <property type="nucleotide sequence ID" value="NZ_CP013290.1"/>
</dbReference>
<dbReference type="GO" id="GO:0016740">
    <property type="term" value="F:transferase activity"/>
    <property type="evidence" value="ECO:0007669"/>
    <property type="project" value="UniProtKB-KW"/>
</dbReference>
<dbReference type="Proteomes" id="UP000182938">
    <property type="component" value="Chromosome"/>
</dbReference>
<dbReference type="EMBL" id="CP013290">
    <property type="protein sequence ID" value="APH01731.1"/>
    <property type="molecule type" value="Genomic_DNA"/>
</dbReference>
<sequence>MCRVLAYIGPETPLESLLLTPDNSLINQALDPERHPELQLAGWGFGAWGDHLLKPDEPLIYRRPMAAFYDDNAASIIPSLQANTLLAHVRAAAYDSQVVLADENCHPFFFEGAPWLVAQNGYLPGWQILQRELLQHCTDEYLQQMRGTTDTEFLAVLLLSLLEGESDEDVQRAVERLVRLVADAMETLQLPGLTKLKMALVSPGRIIGINWGLGHHGEVDPPGDWRELRKAPAGSDDFDLGMLLEPMYLLLGRNFEQAEGTYGFEECTEEDATAAVFASEPLTEDGEGWLPLEYGSMMFLAKQEDGRITRSVRGLALPGAP</sequence>
<dbReference type="InterPro" id="IPR017932">
    <property type="entry name" value="GATase_2_dom"/>
</dbReference>
<dbReference type="Proteomes" id="UP000593998">
    <property type="component" value="Chromosome"/>
</dbReference>
<evidence type="ECO:0000256" key="1">
    <source>
        <dbReference type="ARBA" id="ARBA00022962"/>
    </source>
</evidence>
<dbReference type="EMBL" id="CP062789">
    <property type="protein sequence ID" value="QOK21656.1"/>
    <property type="molecule type" value="Genomic_DNA"/>
</dbReference>
<dbReference type="PANTHER" id="PTHR43187:SF1">
    <property type="entry name" value="GLUTAMINE AMIDOTRANSFERASE DUG3-RELATED"/>
    <property type="match status" value="1"/>
</dbReference>
<dbReference type="InterPro" id="IPR029055">
    <property type="entry name" value="Ntn_hydrolases_N"/>
</dbReference>
<accession>A0A1L3MHB0</accession>
<gene>
    <name evidence="3" type="ORF">ASJ30_09520</name>
    <name evidence="4" type="ORF">IGS73_10910</name>
</gene>
<keyword evidence="1 3" id="KW-0315">Glutamine amidotransferase</keyword>
<evidence type="ECO:0000313" key="6">
    <source>
        <dbReference type="Proteomes" id="UP000593998"/>
    </source>
</evidence>
<evidence type="ECO:0000313" key="5">
    <source>
        <dbReference type="Proteomes" id="UP000182938"/>
    </source>
</evidence>
<feature type="domain" description="Glutamine amidotransferase type-2" evidence="2">
    <location>
        <begin position="2"/>
        <end position="321"/>
    </location>
</feature>
<protein>
    <submittedName>
        <fullName evidence="3">Class II glutamine amidotransferase</fullName>
    </submittedName>
</protein>
<name>A0A1L3MHB0_9MICO</name>
<dbReference type="InterPro" id="IPR026869">
    <property type="entry name" value="EgtC-like"/>
</dbReference>
<reference evidence="4 6" key="2">
    <citation type="submission" date="2020-10" db="EMBL/GenBank/DDBJ databases">
        <title>Janibacter indicus TT2 genome sequence.</title>
        <authorList>
            <person name="Lee K."/>
            <person name="Ganzorig M."/>
        </authorList>
    </citation>
    <scope>NUCLEOTIDE SEQUENCE [LARGE SCALE GENOMIC DNA]</scope>
    <source>
        <strain evidence="4 6">TT2</strain>
    </source>
</reference>
<dbReference type="PANTHER" id="PTHR43187">
    <property type="entry name" value="GLUTAMINE AMIDOTRANSFERASE DUG3-RELATED"/>
    <property type="match status" value="1"/>
</dbReference>
<dbReference type="SUPFAM" id="SSF56235">
    <property type="entry name" value="N-terminal nucleophile aminohydrolases (Ntn hydrolases)"/>
    <property type="match status" value="1"/>
</dbReference>